<keyword evidence="2" id="KW-1185">Reference proteome</keyword>
<dbReference type="AlphaFoldDB" id="A0A2C6KR85"/>
<evidence type="ECO:0000313" key="2">
    <source>
        <dbReference type="Proteomes" id="UP000221165"/>
    </source>
</evidence>
<dbReference type="GeneID" id="94430570"/>
<gene>
    <name evidence="1" type="ORF">CSUI_007209</name>
</gene>
<proteinExistence type="predicted"/>
<dbReference type="EMBL" id="MIGC01003746">
    <property type="protein sequence ID" value="PHJ18965.1"/>
    <property type="molecule type" value="Genomic_DNA"/>
</dbReference>
<name>A0A2C6KR85_9APIC</name>
<feature type="non-terminal residue" evidence="1">
    <location>
        <position position="32"/>
    </location>
</feature>
<sequence>MWPLEQQMIQTAISVWTLIGRVIVLTKTPRKK</sequence>
<dbReference type="VEuPathDB" id="ToxoDB:CSUI_007209"/>
<organism evidence="1 2">
    <name type="scientific">Cystoisospora suis</name>
    <dbReference type="NCBI Taxonomy" id="483139"/>
    <lineage>
        <taxon>Eukaryota</taxon>
        <taxon>Sar</taxon>
        <taxon>Alveolata</taxon>
        <taxon>Apicomplexa</taxon>
        <taxon>Conoidasida</taxon>
        <taxon>Coccidia</taxon>
        <taxon>Eucoccidiorida</taxon>
        <taxon>Eimeriorina</taxon>
        <taxon>Sarcocystidae</taxon>
        <taxon>Cystoisospora</taxon>
    </lineage>
</organism>
<accession>A0A2C6KR85</accession>
<evidence type="ECO:0000313" key="1">
    <source>
        <dbReference type="EMBL" id="PHJ18965.1"/>
    </source>
</evidence>
<dbReference type="Proteomes" id="UP000221165">
    <property type="component" value="Unassembled WGS sequence"/>
</dbReference>
<protein>
    <submittedName>
        <fullName evidence="1">Uncharacterized protein</fullName>
    </submittedName>
</protein>
<comment type="caution">
    <text evidence="1">The sequence shown here is derived from an EMBL/GenBank/DDBJ whole genome shotgun (WGS) entry which is preliminary data.</text>
</comment>
<reference evidence="1 2" key="1">
    <citation type="journal article" date="2017" name="Int. J. Parasitol.">
        <title>The genome of the protozoan parasite Cystoisospora suis and a reverse vaccinology approach to identify vaccine candidates.</title>
        <authorList>
            <person name="Palmieri N."/>
            <person name="Shrestha A."/>
            <person name="Ruttkowski B."/>
            <person name="Beck T."/>
            <person name="Vogl C."/>
            <person name="Tomley F."/>
            <person name="Blake D.P."/>
            <person name="Joachim A."/>
        </authorList>
    </citation>
    <scope>NUCLEOTIDE SEQUENCE [LARGE SCALE GENOMIC DNA]</scope>
    <source>
        <strain evidence="1 2">Wien I</strain>
    </source>
</reference>
<dbReference type="RefSeq" id="XP_067920667.1">
    <property type="nucleotide sequence ID" value="XM_068067359.1"/>
</dbReference>